<dbReference type="AlphaFoldDB" id="A0A9X2B4L7"/>
<evidence type="ECO:0000313" key="3">
    <source>
        <dbReference type="Proteomes" id="UP001139347"/>
    </source>
</evidence>
<dbReference type="InterPro" id="IPR011081">
    <property type="entry name" value="Big_4"/>
</dbReference>
<protein>
    <submittedName>
        <fullName evidence="2">Ig-like domain-containing protein</fullName>
    </submittedName>
</protein>
<dbReference type="RefSeq" id="WP_244728354.1">
    <property type="nucleotide sequence ID" value="NZ_JALIRP010000009.1"/>
</dbReference>
<comment type="caution">
    <text evidence="2">The sequence shown here is derived from an EMBL/GenBank/DDBJ whole genome shotgun (WGS) entry which is preliminary data.</text>
</comment>
<dbReference type="EMBL" id="JALIRP010000009">
    <property type="protein sequence ID" value="MCJ8014100.1"/>
    <property type="molecule type" value="Genomic_DNA"/>
</dbReference>
<sequence length="93" mass="9500">MMLQSVTTPEAVTGVTNGTAKTAEALGLPATVELVTDAGSVNASVTWDVDRASYDPSVQTTQTFTVTGTVTLPEGVSNPNNVALTTDISVTVD</sequence>
<evidence type="ECO:0000259" key="1">
    <source>
        <dbReference type="Pfam" id="PF07532"/>
    </source>
</evidence>
<reference evidence="2" key="1">
    <citation type="submission" date="2022-04" db="EMBL/GenBank/DDBJ databases">
        <title>Paenibacillus mangrovi sp. nov., a novel endophytic bacterium isolated from bark of Kandelia candel.</title>
        <authorList>
            <person name="Tuo L."/>
        </authorList>
    </citation>
    <scope>NUCLEOTIDE SEQUENCE</scope>
    <source>
        <strain evidence="2">KQZ6P-2</strain>
    </source>
</reference>
<dbReference type="Pfam" id="PF07532">
    <property type="entry name" value="Big_4"/>
    <property type="match status" value="1"/>
</dbReference>
<keyword evidence="3" id="KW-1185">Reference proteome</keyword>
<evidence type="ECO:0000313" key="2">
    <source>
        <dbReference type="EMBL" id="MCJ8014100.1"/>
    </source>
</evidence>
<feature type="domain" description="Bacterial Ig-like" evidence="1">
    <location>
        <begin position="19"/>
        <end position="71"/>
    </location>
</feature>
<organism evidence="2 3">
    <name type="scientific">Paenibacillus mangrovi</name>
    <dbReference type="NCBI Taxonomy" id="2931978"/>
    <lineage>
        <taxon>Bacteria</taxon>
        <taxon>Bacillati</taxon>
        <taxon>Bacillota</taxon>
        <taxon>Bacilli</taxon>
        <taxon>Bacillales</taxon>
        <taxon>Paenibacillaceae</taxon>
        <taxon>Paenibacillus</taxon>
    </lineage>
</organism>
<dbReference type="Proteomes" id="UP001139347">
    <property type="component" value="Unassembled WGS sequence"/>
</dbReference>
<proteinExistence type="predicted"/>
<accession>A0A9X2B4L7</accession>
<gene>
    <name evidence="2" type="ORF">MUG84_20520</name>
</gene>
<name>A0A9X2B4L7_9BACL</name>